<evidence type="ECO:0000313" key="6">
    <source>
        <dbReference type="EMBL" id="KAL0958311.1"/>
    </source>
</evidence>
<organism evidence="6 7">
    <name type="scientific">Hohenbuehelia grisea</name>
    <dbReference type="NCBI Taxonomy" id="104357"/>
    <lineage>
        <taxon>Eukaryota</taxon>
        <taxon>Fungi</taxon>
        <taxon>Dikarya</taxon>
        <taxon>Basidiomycota</taxon>
        <taxon>Agaricomycotina</taxon>
        <taxon>Agaricomycetes</taxon>
        <taxon>Agaricomycetidae</taxon>
        <taxon>Agaricales</taxon>
        <taxon>Pleurotineae</taxon>
        <taxon>Pleurotaceae</taxon>
        <taxon>Hohenbuehelia</taxon>
    </lineage>
</organism>
<evidence type="ECO:0000256" key="2">
    <source>
        <dbReference type="ARBA" id="ARBA00022598"/>
    </source>
</evidence>
<evidence type="ECO:0000256" key="3">
    <source>
        <dbReference type="PROSITE-ProRule" id="PRU01331"/>
    </source>
</evidence>
<dbReference type="InterPro" id="IPR008146">
    <property type="entry name" value="Gln_synth_cat_dom"/>
</dbReference>
<dbReference type="SMART" id="SM01230">
    <property type="entry name" value="Gln-synt_C"/>
    <property type="match status" value="1"/>
</dbReference>
<dbReference type="PANTHER" id="PTHR43785">
    <property type="entry name" value="GAMMA-GLUTAMYLPUTRESCINE SYNTHETASE"/>
    <property type="match status" value="1"/>
</dbReference>
<dbReference type="SUPFAM" id="SSF55931">
    <property type="entry name" value="Glutamine synthetase/guanido kinase"/>
    <property type="match status" value="1"/>
</dbReference>
<dbReference type="Gene3D" id="3.10.20.70">
    <property type="entry name" value="Glutamine synthetase, N-terminal domain"/>
    <property type="match status" value="1"/>
</dbReference>
<comment type="similarity">
    <text evidence="3 4">Belongs to the glutamine synthetase family.</text>
</comment>
<evidence type="ECO:0000313" key="7">
    <source>
        <dbReference type="Proteomes" id="UP001556367"/>
    </source>
</evidence>
<reference evidence="7" key="1">
    <citation type="submission" date="2024-06" db="EMBL/GenBank/DDBJ databases">
        <title>Multi-omics analyses provide insights into the biosynthesis of the anticancer antibiotic pleurotin in Hohenbuehelia grisea.</title>
        <authorList>
            <person name="Weaver J.A."/>
            <person name="Alberti F."/>
        </authorList>
    </citation>
    <scope>NUCLEOTIDE SEQUENCE [LARGE SCALE GENOMIC DNA]</scope>
    <source>
        <strain evidence="7">T-177</strain>
    </source>
</reference>
<keyword evidence="7" id="KW-1185">Reference proteome</keyword>
<dbReference type="InterPro" id="IPR036651">
    <property type="entry name" value="Gln_synt_N_sf"/>
</dbReference>
<dbReference type="Proteomes" id="UP001556367">
    <property type="component" value="Unassembled WGS sequence"/>
</dbReference>
<dbReference type="InterPro" id="IPR014746">
    <property type="entry name" value="Gln_synth/guanido_kin_cat_dom"/>
</dbReference>
<dbReference type="PROSITE" id="PS51987">
    <property type="entry name" value="GS_CATALYTIC"/>
    <property type="match status" value="1"/>
</dbReference>
<dbReference type="Pfam" id="PF00120">
    <property type="entry name" value="Gln-synt_C"/>
    <property type="match status" value="1"/>
</dbReference>
<sequence>MDSTPLGVQYTPSNAVSTAKALSIHDLKDHQILFVRVHWVDLANNIRYRVLPIEYFEKVMKSPRPSISFARIALGLVFLTVAEGFSASGEFLYVPDLDTLKICPYAPGHASVLGWFEEKFPRPDCDQAIAYRAEICPRTLLHNVLREAKSLGIEFLVGFETEFILLKSTSPIEAVNHHGWSNSPALPTGAVETQVLEEIVLGLKASGIEVQMYHAEAAPGQYEIVTAPRTPLEAADALIHTRETIFNIASKYKLRATLAPRVFSDSCKHTPPKARRLSLIHMRRHRR</sequence>
<comment type="caution">
    <text evidence="6">The sequence shown here is derived from an EMBL/GenBank/DDBJ whole genome shotgun (WGS) entry which is preliminary data.</text>
</comment>
<dbReference type="SUPFAM" id="SSF54368">
    <property type="entry name" value="Glutamine synthetase, N-terminal domain"/>
    <property type="match status" value="1"/>
</dbReference>
<feature type="domain" description="GS catalytic" evidence="5">
    <location>
        <begin position="137"/>
        <end position="287"/>
    </location>
</feature>
<dbReference type="PANTHER" id="PTHR43785:SF2">
    <property type="entry name" value="TYPE-1 GLUTAMINE SYNTHETASE 1"/>
    <property type="match status" value="1"/>
</dbReference>
<evidence type="ECO:0000256" key="1">
    <source>
        <dbReference type="ARBA" id="ARBA00021364"/>
    </source>
</evidence>
<evidence type="ECO:0000256" key="4">
    <source>
        <dbReference type="RuleBase" id="RU000384"/>
    </source>
</evidence>
<keyword evidence="2" id="KW-0436">Ligase</keyword>
<gene>
    <name evidence="6" type="ORF">HGRIS_000456</name>
</gene>
<name>A0ABR3JRW4_9AGAR</name>
<protein>
    <recommendedName>
        <fullName evidence="1">Glutamine synthetase</fullName>
    </recommendedName>
</protein>
<proteinExistence type="inferred from homology"/>
<dbReference type="Gene3D" id="3.30.590.10">
    <property type="entry name" value="Glutamine synthetase/guanido kinase, catalytic domain"/>
    <property type="match status" value="1"/>
</dbReference>
<accession>A0ABR3JRW4</accession>
<dbReference type="EMBL" id="JASNQZ010000004">
    <property type="protein sequence ID" value="KAL0958311.1"/>
    <property type="molecule type" value="Genomic_DNA"/>
</dbReference>
<evidence type="ECO:0000259" key="5">
    <source>
        <dbReference type="PROSITE" id="PS51987"/>
    </source>
</evidence>